<dbReference type="Gramene" id="EOY03049">
    <property type="protein sequence ID" value="EOY03049"/>
    <property type="gene ID" value="TCM_017472"/>
</dbReference>
<dbReference type="HOGENOM" id="CLU_1879164_0_0_1"/>
<reference evidence="1 2" key="1">
    <citation type="journal article" date="2013" name="Genome Biol.">
        <title>The genome sequence of the most widely cultivated cacao type and its use to identify candidate genes regulating pod color.</title>
        <authorList>
            <person name="Motamayor J.C."/>
            <person name="Mockaitis K."/>
            <person name="Schmutz J."/>
            <person name="Haiminen N."/>
            <person name="Iii D.L."/>
            <person name="Cornejo O."/>
            <person name="Findley S.D."/>
            <person name="Zheng P."/>
            <person name="Utro F."/>
            <person name="Royaert S."/>
            <person name="Saski C."/>
            <person name="Jenkins J."/>
            <person name="Podicheti R."/>
            <person name="Zhao M."/>
            <person name="Scheffler B.E."/>
            <person name="Stack J.C."/>
            <person name="Feltus F.A."/>
            <person name="Mustiga G.M."/>
            <person name="Amores F."/>
            <person name="Phillips W."/>
            <person name="Marelli J.P."/>
            <person name="May G.D."/>
            <person name="Shapiro H."/>
            <person name="Ma J."/>
            <person name="Bustamante C.D."/>
            <person name="Schnell R.J."/>
            <person name="Main D."/>
            <person name="Gilbert D."/>
            <person name="Parida L."/>
            <person name="Kuhn D.N."/>
        </authorList>
    </citation>
    <scope>NUCLEOTIDE SEQUENCE [LARGE SCALE GENOMIC DNA]</scope>
    <source>
        <strain evidence="2">cv. Matina 1-6</strain>
    </source>
</reference>
<dbReference type="Proteomes" id="UP000026915">
    <property type="component" value="Chromosome 4"/>
</dbReference>
<keyword evidence="2" id="KW-1185">Reference proteome</keyword>
<accession>A0A061EL64</accession>
<proteinExistence type="predicted"/>
<dbReference type="AlphaFoldDB" id="A0A061EL64"/>
<sequence>MALFDLNSKASEGFYEGRGMGYPGIGWLNSRKFGIGGLLMDHTSRIVLKFSRSIGVGNSSLAQLSTIREAFQLFLRVLCHHSINLWIESDLPNAINWIMVLKLRIYRMGIWLCSASPNKLLLWQLPLVLNVSRECV</sequence>
<gene>
    <name evidence="1" type="ORF">TCM_017472</name>
</gene>
<dbReference type="InParanoid" id="A0A061EL64"/>
<organism evidence="1 2">
    <name type="scientific">Theobroma cacao</name>
    <name type="common">Cacao</name>
    <name type="synonym">Cocoa</name>
    <dbReference type="NCBI Taxonomy" id="3641"/>
    <lineage>
        <taxon>Eukaryota</taxon>
        <taxon>Viridiplantae</taxon>
        <taxon>Streptophyta</taxon>
        <taxon>Embryophyta</taxon>
        <taxon>Tracheophyta</taxon>
        <taxon>Spermatophyta</taxon>
        <taxon>Magnoliopsida</taxon>
        <taxon>eudicotyledons</taxon>
        <taxon>Gunneridae</taxon>
        <taxon>Pentapetalae</taxon>
        <taxon>rosids</taxon>
        <taxon>malvids</taxon>
        <taxon>Malvales</taxon>
        <taxon>Malvaceae</taxon>
        <taxon>Byttnerioideae</taxon>
        <taxon>Theobroma</taxon>
    </lineage>
</organism>
<evidence type="ECO:0000313" key="2">
    <source>
        <dbReference type="Proteomes" id="UP000026915"/>
    </source>
</evidence>
<dbReference type="EMBL" id="CM001882">
    <property type="protein sequence ID" value="EOY03049.1"/>
    <property type="molecule type" value="Genomic_DNA"/>
</dbReference>
<protein>
    <submittedName>
        <fullName evidence="1">Uncharacterized protein</fullName>
    </submittedName>
</protein>
<evidence type="ECO:0000313" key="1">
    <source>
        <dbReference type="EMBL" id="EOY03049.1"/>
    </source>
</evidence>
<name>A0A061EL64_THECC</name>